<feature type="compositionally biased region" description="Basic and acidic residues" evidence="1">
    <location>
        <begin position="35"/>
        <end position="44"/>
    </location>
</feature>
<dbReference type="EMBL" id="CAJGYO010000010">
    <property type="protein sequence ID" value="CAD6256994.1"/>
    <property type="molecule type" value="Genomic_DNA"/>
</dbReference>
<dbReference type="AlphaFoldDB" id="A0A811QLZ2"/>
<name>A0A811QLZ2_9POAL</name>
<dbReference type="Proteomes" id="UP000604825">
    <property type="component" value="Unassembled WGS sequence"/>
</dbReference>
<evidence type="ECO:0000313" key="3">
    <source>
        <dbReference type="Proteomes" id="UP000604825"/>
    </source>
</evidence>
<accession>A0A811QLZ2</accession>
<evidence type="ECO:0000256" key="1">
    <source>
        <dbReference type="SAM" id="MobiDB-lite"/>
    </source>
</evidence>
<sequence length="195" mass="22472">MFESKLVEKEPHNKGCMSRGLAVARALQLLELKPKGKGHADRVGDGGGVPGDGSLPIQTKHLQHWMVKPRVKTRIEEEQRSQDRGGRQWSAELMSLKKVEDPLQKGTNFYNQAFISRILRMKTNKKGTNFYNQGSILEEDPEYQLIVDCGMGASLIFTCLINCQDKYLLQCQRYHKFVEYLRRENQQQSLPYRMP</sequence>
<comment type="caution">
    <text evidence="2">The sequence shown here is derived from an EMBL/GenBank/DDBJ whole genome shotgun (WGS) entry which is preliminary data.</text>
</comment>
<feature type="region of interest" description="Disordered" evidence="1">
    <location>
        <begin position="35"/>
        <end position="56"/>
    </location>
</feature>
<gene>
    <name evidence="2" type="ORF">NCGR_LOCUS40484</name>
</gene>
<protein>
    <submittedName>
        <fullName evidence="2">Uncharacterized protein</fullName>
    </submittedName>
</protein>
<proteinExistence type="predicted"/>
<keyword evidence="3" id="KW-1185">Reference proteome</keyword>
<evidence type="ECO:0000313" key="2">
    <source>
        <dbReference type="EMBL" id="CAD6256994.1"/>
    </source>
</evidence>
<reference evidence="2" key="1">
    <citation type="submission" date="2020-10" db="EMBL/GenBank/DDBJ databases">
        <authorList>
            <person name="Han B."/>
            <person name="Lu T."/>
            <person name="Zhao Q."/>
            <person name="Huang X."/>
            <person name="Zhao Y."/>
        </authorList>
    </citation>
    <scope>NUCLEOTIDE SEQUENCE</scope>
</reference>
<organism evidence="2 3">
    <name type="scientific">Miscanthus lutarioriparius</name>
    <dbReference type="NCBI Taxonomy" id="422564"/>
    <lineage>
        <taxon>Eukaryota</taxon>
        <taxon>Viridiplantae</taxon>
        <taxon>Streptophyta</taxon>
        <taxon>Embryophyta</taxon>
        <taxon>Tracheophyta</taxon>
        <taxon>Spermatophyta</taxon>
        <taxon>Magnoliopsida</taxon>
        <taxon>Liliopsida</taxon>
        <taxon>Poales</taxon>
        <taxon>Poaceae</taxon>
        <taxon>PACMAD clade</taxon>
        <taxon>Panicoideae</taxon>
        <taxon>Andropogonodae</taxon>
        <taxon>Andropogoneae</taxon>
        <taxon>Saccharinae</taxon>
        <taxon>Miscanthus</taxon>
    </lineage>
</organism>